<dbReference type="Proteomes" id="UP001501343">
    <property type="component" value="Unassembled WGS sequence"/>
</dbReference>
<dbReference type="InterPro" id="IPR020843">
    <property type="entry name" value="ER"/>
</dbReference>
<evidence type="ECO:0000256" key="2">
    <source>
        <dbReference type="ARBA" id="ARBA00022723"/>
    </source>
</evidence>
<comment type="similarity">
    <text evidence="7">Belongs to the zinc-containing alcohol dehydrogenase family.</text>
</comment>
<dbReference type="InterPro" id="IPR013154">
    <property type="entry name" value="ADH-like_N"/>
</dbReference>
<comment type="cofactor">
    <cofactor evidence="1 7">
        <name>Zn(2+)</name>
        <dbReference type="ChEBI" id="CHEBI:29105"/>
    </cofactor>
</comment>
<accession>A0ABP5AQG2</accession>
<dbReference type="InterPro" id="IPR029752">
    <property type="entry name" value="D-isomer_DH_CS1"/>
</dbReference>
<dbReference type="RefSeq" id="WP_248145587.1">
    <property type="nucleotide sequence ID" value="NZ_BAAAOF010000002.1"/>
</dbReference>
<dbReference type="EC" id="1.1.1.2" evidence="5"/>
<dbReference type="InterPro" id="IPR036291">
    <property type="entry name" value="NAD(P)-bd_dom_sf"/>
</dbReference>
<organism evidence="9 10">
    <name type="scientific">Microbacterium aoyamense</name>
    <dbReference type="NCBI Taxonomy" id="344166"/>
    <lineage>
        <taxon>Bacteria</taxon>
        <taxon>Bacillati</taxon>
        <taxon>Actinomycetota</taxon>
        <taxon>Actinomycetes</taxon>
        <taxon>Micrococcales</taxon>
        <taxon>Microbacteriaceae</taxon>
        <taxon>Microbacterium</taxon>
    </lineage>
</organism>
<feature type="domain" description="Enoyl reductase (ER)" evidence="8">
    <location>
        <begin position="12"/>
        <end position="342"/>
    </location>
</feature>
<sequence>MTTTVHARVTAGPNEPFTPTRIERRDPGAHDVAISIHYTGVCHSDVSHARSEWGHNPFPLVPGHEIAGIVTAVGSAVTRFEVGARVGVGCLVDSCRECRNCLLGHEEQCIPGNTKTYGSTDRDGTPTYGGYSEAIVVNEDFVLALPDGIPLENAAPLLCAGVTVFAPLKRWGAGHGKRVGIVGLGGLGHLAVRLASAMGAEVTVFDLAANKESDARALGAQDFFTVSDPQVFRDLAQTLDLIISTVPANVDLDAYLGLLLLDGVYVSIGVPSRPLTLDAFSVIVNRRAVAGSRIGSIAETQELLDFCGVHGIGAEIELIDADQIDVAFDRLVKGDVRFRFVLDTATLAPVEPVPAMR</sequence>
<evidence type="ECO:0000256" key="5">
    <source>
        <dbReference type="ARBA" id="ARBA00024074"/>
    </source>
</evidence>
<evidence type="ECO:0000256" key="6">
    <source>
        <dbReference type="ARBA" id="ARBA00048262"/>
    </source>
</evidence>
<reference evidence="10" key="1">
    <citation type="journal article" date="2019" name="Int. J. Syst. Evol. Microbiol.">
        <title>The Global Catalogue of Microorganisms (GCM) 10K type strain sequencing project: providing services to taxonomists for standard genome sequencing and annotation.</title>
        <authorList>
            <consortium name="The Broad Institute Genomics Platform"/>
            <consortium name="The Broad Institute Genome Sequencing Center for Infectious Disease"/>
            <person name="Wu L."/>
            <person name="Ma J."/>
        </authorList>
    </citation>
    <scope>NUCLEOTIDE SEQUENCE [LARGE SCALE GENOMIC DNA]</scope>
    <source>
        <strain evidence="10">JCM 14900</strain>
    </source>
</reference>
<keyword evidence="3 7" id="KW-0862">Zinc</keyword>
<dbReference type="InterPro" id="IPR013149">
    <property type="entry name" value="ADH-like_C"/>
</dbReference>
<dbReference type="Pfam" id="PF00107">
    <property type="entry name" value="ADH_zinc_N"/>
    <property type="match status" value="1"/>
</dbReference>
<protein>
    <recommendedName>
        <fullName evidence="5">alcohol dehydrogenase (NADP(+))</fullName>
        <ecNumber evidence="5">1.1.1.2</ecNumber>
    </recommendedName>
</protein>
<proteinExistence type="inferred from homology"/>
<dbReference type="InterPro" id="IPR002328">
    <property type="entry name" value="ADH_Zn_CS"/>
</dbReference>
<evidence type="ECO:0000256" key="1">
    <source>
        <dbReference type="ARBA" id="ARBA00001947"/>
    </source>
</evidence>
<dbReference type="InterPro" id="IPR011032">
    <property type="entry name" value="GroES-like_sf"/>
</dbReference>
<comment type="catalytic activity">
    <reaction evidence="6">
        <text>a primary alcohol + NADP(+) = an aldehyde + NADPH + H(+)</text>
        <dbReference type="Rhea" id="RHEA:15937"/>
        <dbReference type="ChEBI" id="CHEBI:15378"/>
        <dbReference type="ChEBI" id="CHEBI:15734"/>
        <dbReference type="ChEBI" id="CHEBI:17478"/>
        <dbReference type="ChEBI" id="CHEBI:57783"/>
        <dbReference type="ChEBI" id="CHEBI:58349"/>
        <dbReference type="EC" id="1.1.1.2"/>
    </reaction>
</comment>
<evidence type="ECO:0000259" key="8">
    <source>
        <dbReference type="SMART" id="SM00829"/>
    </source>
</evidence>
<dbReference type="PROSITE" id="PS00059">
    <property type="entry name" value="ADH_ZINC"/>
    <property type="match status" value="1"/>
</dbReference>
<evidence type="ECO:0000256" key="3">
    <source>
        <dbReference type="ARBA" id="ARBA00022833"/>
    </source>
</evidence>
<dbReference type="PANTHER" id="PTHR42683">
    <property type="entry name" value="ALDEHYDE REDUCTASE"/>
    <property type="match status" value="1"/>
</dbReference>
<dbReference type="InterPro" id="IPR047109">
    <property type="entry name" value="CAD-like"/>
</dbReference>
<keyword evidence="4" id="KW-0560">Oxidoreductase</keyword>
<gene>
    <name evidence="9" type="ORF">GCM10009775_07460</name>
</gene>
<dbReference type="SUPFAM" id="SSF50129">
    <property type="entry name" value="GroES-like"/>
    <property type="match status" value="1"/>
</dbReference>
<dbReference type="PROSITE" id="PS00065">
    <property type="entry name" value="D_2_HYDROXYACID_DH_1"/>
    <property type="match status" value="1"/>
</dbReference>
<dbReference type="Gene3D" id="3.40.50.720">
    <property type="entry name" value="NAD(P)-binding Rossmann-like Domain"/>
    <property type="match status" value="1"/>
</dbReference>
<comment type="caution">
    <text evidence="9">The sequence shown here is derived from an EMBL/GenBank/DDBJ whole genome shotgun (WGS) entry which is preliminary data.</text>
</comment>
<keyword evidence="2 7" id="KW-0479">Metal-binding</keyword>
<name>A0ABP5AQG2_9MICO</name>
<dbReference type="Pfam" id="PF08240">
    <property type="entry name" value="ADH_N"/>
    <property type="match status" value="1"/>
</dbReference>
<evidence type="ECO:0000313" key="10">
    <source>
        <dbReference type="Proteomes" id="UP001501343"/>
    </source>
</evidence>
<dbReference type="CDD" id="cd05283">
    <property type="entry name" value="CAD1"/>
    <property type="match status" value="1"/>
</dbReference>
<dbReference type="EMBL" id="BAAAOF010000002">
    <property type="protein sequence ID" value="GAA1917536.1"/>
    <property type="molecule type" value="Genomic_DNA"/>
</dbReference>
<keyword evidence="10" id="KW-1185">Reference proteome</keyword>
<evidence type="ECO:0000256" key="4">
    <source>
        <dbReference type="ARBA" id="ARBA00023002"/>
    </source>
</evidence>
<evidence type="ECO:0000256" key="7">
    <source>
        <dbReference type="RuleBase" id="RU361277"/>
    </source>
</evidence>
<dbReference type="SUPFAM" id="SSF51735">
    <property type="entry name" value="NAD(P)-binding Rossmann-fold domains"/>
    <property type="match status" value="1"/>
</dbReference>
<dbReference type="SMART" id="SM00829">
    <property type="entry name" value="PKS_ER"/>
    <property type="match status" value="1"/>
</dbReference>
<dbReference type="Gene3D" id="3.90.180.10">
    <property type="entry name" value="Medium-chain alcohol dehydrogenases, catalytic domain"/>
    <property type="match status" value="1"/>
</dbReference>
<evidence type="ECO:0000313" key="9">
    <source>
        <dbReference type="EMBL" id="GAA1917536.1"/>
    </source>
</evidence>